<dbReference type="Pfam" id="PF01636">
    <property type="entry name" value="APH"/>
    <property type="match status" value="1"/>
</dbReference>
<dbReference type="GO" id="GO:0016301">
    <property type="term" value="F:kinase activity"/>
    <property type="evidence" value="ECO:0007669"/>
    <property type="project" value="UniProtKB-KW"/>
</dbReference>
<dbReference type="AlphaFoldDB" id="A0A2A9EP42"/>
<proteinExistence type="predicted"/>
<comment type="caution">
    <text evidence="2">The sequence shown here is derived from an EMBL/GenBank/DDBJ whole genome shotgun (WGS) entry which is preliminary data.</text>
</comment>
<name>A0A2A9EP42_9MICO</name>
<dbReference type="PANTHER" id="PTHR21310">
    <property type="entry name" value="AMINOGLYCOSIDE PHOSPHOTRANSFERASE-RELATED-RELATED"/>
    <property type="match status" value="1"/>
</dbReference>
<dbReference type="OrthoDB" id="9797603at2"/>
<dbReference type="EMBL" id="PDJI01000004">
    <property type="protein sequence ID" value="PFG40015.1"/>
    <property type="molecule type" value="Genomic_DNA"/>
</dbReference>
<accession>A0A2A9EP42</accession>
<evidence type="ECO:0000313" key="3">
    <source>
        <dbReference type="Proteomes" id="UP000222106"/>
    </source>
</evidence>
<keyword evidence="2" id="KW-0418">Kinase</keyword>
<evidence type="ECO:0000259" key="1">
    <source>
        <dbReference type="Pfam" id="PF01636"/>
    </source>
</evidence>
<keyword evidence="3" id="KW-1185">Reference proteome</keyword>
<dbReference type="InterPro" id="IPR011009">
    <property type="entry name" value="Kinase-like_dom_sf"/>
</dbReference>
<dbReference type="InterPro" id="IPR002575">
    <property type="entry name" value="Aminoglycoside_PTrfase"/>
</dbReference>
<dbReference type="SUPFAM" id="SSF56112">
    <property type="entry name" value="Protein kinase-like (PK-like)"/>
    <property type="match status" value="1"/>
</dbReference>
<gene>
    <name evidence="2" type="ORF">ATJ97_2535</name>
</gene>
<sequence length="290" mass="31269">MPVAEVDVDESLVRHLLGEQHADLAALPLRLVANGWDNVLWRLGEDLAVRVPRRRQAAALVEHEQRWLPELAPRLPVPVPVPVRTGGPTAGYPWHWSVVPWLAGSPAAHVPAAERDATAEQLAEFVLALHIPAPPDAPHNPVRGVPLSSREDAVRERLATGAVPHAARVEGLWEELVRVPHWEGPPSWVHGDLHPANLLLDAAGGLAAVLDFGDMTAGDPATDLATAWLTLDAPARRRFADALGGHYDDAAWQRGRGWALCMATAMVAHSDDEPVLAAVGRETLCHVLDG</sequence>
<dbReference type="Gene3D" id="3.30.200.20">
    <property type="entry name" value="Phosphorylase Kinase, domain 1"/>
    <property type="match status" value="1"/>
</dbReference>
<protein>
    <submittedName>
        <fullName evidence="2">Aminoglycoside phosphotransferase (APT) family kinase protein</fullName>
    </submittedName>
</protein>
<keyword evidence="2" id="KW-0808">Transferase</keyword>
<dbReference type="InterPro" id="IPR051678">
    <property type="entry name" value="AGP_Transferase"/>
</dbReference>
<feature type="domain" description="Aminoglycoside phosphotransferase" evidence="1">
    <location>
        <begin position="29"/>
        <end position="258"/>
    </location>
</feature>
<dbReference type="Proteomes" id="UP000222106">
    <property type="component" value="Unassembled WGS sequence"/>
</dbReference>
<dbReference type="RefSeq" id="WP_098484009.1">
    <property type="nucleotide sequence ID" value="NZ_PDJI01000004.1"/>
</dbReference>
<evidence type="ECO:0000313" key="2">
    <source>
        <dbReference type="EMBL" id="PFG40015.1"/>
    </source>
</evidence>
<reference evidence="2 3" key="1">
    <citation type="submission" date="2017-10" db="EMBL/GenBank/DDBJ databases">
        <title>Sequencing the genomes of 1000 actinobacteria strains.</title>
        <authorList>
            <person name="Klenk H.-P."/>
        </authorList>
    </citation>
    <scope>NUCLEOTIDE SEQUENCE [LARGE SCALE GENOMIC DNA]</scope>
    <source>
        <strain evidence="2 3">DSM 21838</strain>
    </source>
</reference>
<dbReference type="Gene3D" id="3.90.1200.10">
    <property type="match status" value="1"/>
</dbReference>
<dbReference type="CDD" id="cd05155">
    <property type="entry name" value="APH_ChoK_like_1"/>
    <property type="match status" value="1"/>
</dbReference>
<dbReference type="PANTHER" id="PTHR21310:SF42">
    <property type="entry name" value="BIFUNCTIONAL AAC_APH"/>
    <property type="match status" value="1"/>
</dbReference>
<organism evidence="2 3">
    <name type="scientific">Georgenia soli</name>
    <dbReference type="NCBI Taxonomy" id="638953"/>
    <lineage>
        <taxon>Bacteria</taxon>
        <taxon>Bacillati</taxon>
        <taxon>Actinomycetota</taxon>
        <taxon>Actinomycetes</taxon>
        <taxon>Micrococcales</taxon>
        <taxon>Bogoriellaceae</taxon>
        <taxon>Georgenia</taxon>
    </lineage>
</organism>